<dbReference type="Pfam" id="PF10934">
    <property type="entry name" value="Sheath_initiator"/>
    <property type="match status" value="1"/>
</dbReference>
<gene>
    <name evidence="1" type="primary">yqbS</name>
    <name evidence="1" type="ORF">J42TS3_42750</name>
</gene>
<comment type="caution">
    <text evidence="1">The sequence shown here is derived from an EMBL/GenBank/DDBJ whole genome shotgun (WGS) entry which is preliminary data.</text>
</comment>
<name>A0ABQ4MIL1_9BACL</name>
<evidence type="ECO:0008006" key="3">
    <source>
        <dbReference type="Google" id="ProtNLM"/>
    </source>
</evidence>
<dbReference type="RefSeq" id="WP_213656265.1">
    <property type="nucleotide sequence ID" value="NZ_BOSL01000017.1"/>
</dbReference>
<organism evidence="1 2">
    <name type="scientific">Paenibacillus vini</name>
    <dbReference type="NCBI Taxonomy" id="1476024"/>
    <lineage>
        <taxon>Bacteria</taxon>
        <taxon>Bacillati</taxon>
        <taxon>Bacillota</taxon>
        <taxon>Bacilli</taxon>
        <taxon>Bacillales</taxon>
        <taxon>Paenibacillaceae</taxon>
        <taxon>Paenibacillus</taxon>
    </lineage>
</organism>
<proteinExistence type="predicted"/>
<dbReference type="SUPFAM" id="SSF160719">
    <property type="entry name" value="gpW/gp25-like"/>
    <property type="match status" value="1"/>
</dbReference>
<accession>A0ABQ4MIL1</accession>
<protein>
    <recommendedName>
        <fullName evidence="3">DUF2634 domain-containing protein</fullName>
    </recommendedName>
</protein>
<dbReference type="Proteomes" id="UP000679992">
    <property type="component" value="Unassembled WGS sequence"/>
</dbReference>
<keyword evidence="2" id="KW-1185">Reference proteome</keyword>
<dbReference type="EMBL" id="BOSL01000017">
    <property type="protein sequence ID" value="GIP55240.1"/>
    <property type="molecule type" value="Genomic_DNA"/>
</dbReference>
<dbReference type="Gene3D" id="3.10.450.40">
    <property type="match status" value="1"/>
</dbReference>
<dbReference type="InterPro" id="IPR020288">
    <property type="entry name" value="Sheath_initiator"/>
</dbReference>
<sequence length="137" mass="15426">MALSPLEPVDITEEFNAANEPEPLRTYALDFESGSMGGIIDGKAALKQFVIKAIKTARFRFAVYDDEYGCELDDLIGQNATRALMESEIPRVIEEALIYDDRIERVYNFKITKEADVLSVSFYVDTADDTLQMEVTV</sequence>
<evidence type="ECO:0000313" key="1">
    <source>
        <dbReference type="EMBL" id="GIP55240.1"/>
    </source>
</evidence>
<reference evidence="1 2" key="1">
    <citation type="submission" date="2021-03" db="EMBL/GenBank/DDBJ databases">
        <title>Antimicrobial resistance genes in bacteria isolated from Japanese honey, and their potential for conferring macrolide and lincosamide resistance in the American foulbrood pathogen Paenibacillus larvae.</title>
        <authorList>
            <person name="Okamoto M."/>
            <person name="Kumagai M."/>
            <person name="Kanamori H."/>
            <person name="Takamatsu D."/>
        </authorList>
    </citation>
    <scope>NUCLEOTIDE SEQUENCE [LARGE SCALE GENOMIC DNA]</scope>
    <source>
        <strain evidence="1 2">J42TS3</strain>
    </source>
</reference>
<evidence type="ECO:0000313" key="2">
    <source>
        <dbReference type="Proteomes" id="UP000679992"/>
    </source>
</evidence>